<keyword evidence="5" id="KW-0002">3D-structure</keyword>
<dbReference type="PDBsum" id="3PVZ"/>
<feature type="binding site" evidence="5">
    <location>
        <position position="68"/>
    </location>
    <ligand>
        <name>NAD(+)</name>
        <dbReference type="ChEBI" id="CHEBI:57540"/>
    </ligand>
</feature>
<feature type="binding site" evidence="5">
    <location>
        <position position="43"/>
    </location>
    <ligand>
        <name>NAD(+)</name>
        <dbReference type="ChEBI" id="CHEBI:57540"/>
    </ligand>
</feature>
<dbReference type="PANTHER" id="PTHR43318">
    <property type="entry name" value="UDP-N-ACETYLGLUCOSAMINE 4,6-DEHYDRATASE"/>
    <property type="match status" value="1"/>
</dbReference>
<feature type="binding site" evidence="5">
    <location>
        <position position="118"/>
    </location>
    <ligand>
        <name>NAD(+)</name>
        <dbReference type="ChEBI" id="CHEBI:57540"/>
    </ligand>
</feature>
<dbReference type="PATRIC" id="fig|312309.11.peg.139"/>
<dbReference type="PDB" id="3PVZ">
    <property type="method" value="X-ray"/>
    <property type="resolution" value="2.10 A"/>
    <property type="chains" value="A/B/C/D=1-396"/>
</dbReference>
<dbReference type="Gene3D" id="3.90.25.40">
    <property type="match status" value="1"/>
</dbReference>
<dbReference type="DNASU" id="3277786"/>
<dbReference type="RefSeq" id="WP_011261000.1">
    <property type="nucleotide sequence ID" value="NC_006840.2"/>
</dbReference>
<dbReference type="EMBL" id="CP000020">
    <property type="protein sequence ID" value="AAW84635.1"/>
    <property type="molecule type" value="Genomic_DNA"/>
</dbReference>
<dbReference type="Gene3D" id="3.40.50.720">
    <property type="entry name" value="NAD(P)-binding Rossmann-like Domain"/>
    <property type="match status" value="2"/>
</dbReference>
<evidence type="ECO:0000259" key="2">
    <source>
        <dbReference type="Pfam" id="PF02719"/>
    </source>
</evidence>
<dbReference type="InterPro" id="IPR051203">
    <property type="entry name" value="Polysaccharide_Synthase-Rel"/>
</dbReference>
<reference evidence="3 4" key="1">
    <citation type="journal article" date="2005" name="Proc. Natl. Acad. Sci. U.S.A.">
        <title>Complete genome sequence of Vibrio fischeri: a symbiotic bacterium with pathogenic congeners.</title>
        <authorList>
            <person name="Ruby E.G."/>
            <person name="Urbanowski M."/>
            <person name="Campbell J."/>
            <person name="Dunn A."/>
            <person name="Faini M."/>
            <person name="Gunsalus R."/>
            <person name="Lostroh P."/>
            <person name="Lupp C."/>
            <person name="McCann J."/>
            <person name="Millikan D."/>
            <person name="Schaefer A."/>
            <person name="Stabb E."/>
            <person name="Stevens A."/>
            <person name="Visick K."/>
            <person name="Whistler C."/>
            <person name="Greenberg E.P."/>
        </authorList>
    </citation>
    <scope>NUCLEOTIDE SEQUENCE [LARGE SCALE GENOMIC DNA]</scope>
    <source>
        <strain evidence="4">ATCC 700601 / ES114</strain>
    </source>
</reference>
<dbReference type="Pfam" id="PF02719">
    <property type="entry name" value="Polysacc_synt_2"/>
    <property type="match status" value="1"/>
</dbReference>
<feature type="binding site" evidence="5">
    <location>
        <position position="64"/>
    </location>
    <ligand>
        <name>NAD(+)</name>
        <dbReference type="ChEBI" id="CHEBI:57540"/>
    </ligand>
</feature>
<dbReference type="KEGG" id="vfi:VF_0140"/>
<keyword evidence="4" id="KW-1185">Reference proteome</keyword>
<feature type="domain" description="Polysaccharide biosynthesis protein CapD-like" evidence="2">
    <location>
        <begin position="36"/>
        <end position="335"/>
    </location>
</feature>
<dbReference type="GeneID" id="54162766"/>
<evidence type="ECO:0007829" key="5">
    <source>
        <dbReference type="PDB" id="3PVZ"/>
    </source>
</evidence>
<dbReference type="PANTHER" id="PTHR43318:SF1">
    <property type="entry name" value="POLYSACCHARIDE BIOSYNTHESIS PROTEIN EPSC-RELATED"/>
    <property type="match status" value="1"/>
</dbReference>
<protein>
    <submittedName>
        <fullName evidence="3">UDP-N-acetylglucosamine 4,6-dehydratase</fullName>
        <ecNumber evidence="3">4.2.1.-</ecNumber>
    </submittedName>
</protein>
<dbReference type="SUPFAM" id="SSF51735">
    <property type="entry name" value="NAD(P)-binding Rossmann-fold domains"/>
    <property type="match status" value="1"/>
</dbReference>
<dbReference type="AlphaFoldDB" id="Q5E8L1"/>
<dbReference type="eggNOG" id="COG1086">
    <property type="taxonomic scope" value="Bacteria"/>
</dbReference>
<dbReference type="GO" id="GO:0016829">
    <property type="term" value="F:lyase activity"/>
    <property type="evidence" value="ECO:0007669"/>
    <property type="project" value="UniProtKB-KW"/>
</dbReference>
<proteinExistence type="evidence at protein level"/>
<feature type="binding site" evidence="5">
    <location>
        <position position="95"/>
    </location>
    <ligand>
        <name>NAD(+)</name>
        <dbReference type="ChEBI" id="CHEBI:57540"/>
    </ligand>
</feature>
<dbReference type="STRING" id="312309.VF_0140"/>
<sequence>MNSILSLIGRDTELFHQDINANEKELQSVVSQSRFLVLGGAGSIGQAVTKEIFKRNPQKLHVVDISENNMVELVRDIRSSFGYINGDFQTFALDIGSIEYDAFIKADGQYDYVLNLSALKHVRSEKDPFTLMRMIDVNVFNTDKTIQQSIDAGAKKYFCVSTDKAANPVNMMGASKRIMEMFLMRKSEEIAISTARFANVAFSDGSLLHGFNQRIQKNQPIVAPNDIKRYFVTPQESGELCLMSCIFGENRDIFFPKLSEALHLISFADIAVKYLKQLGYEPHLCESEDEARELAKTLPAQGKWPCLFTSSDTTGEKDFEEFFTDKETLDMARFDNLGIIKNDSLYQQELLELFEQKIGQMKTDRQWTKEEIVQLFFIMIPDFGHKETGKYLDSKM</sequence>
<dbReference type="EvolutionaryTrace" id="Q5E8L1"/>
<feature type="binding site" evidence="5">
    <location>
        <position position="120"/>
    </location>
    <ligand>
        <name>NAD(+)</name>
        <dbReference type="ChEBI" id="CHEBI:57540"/>
    </ligand>
</feature>
<evidence type="ECO:0000313" key="4">
    <source>
        <dbReference type="Proteomes" id="UP000000537"/>
    </source>
</evidence>
<feature type="binding site" evidence="5">
    <location>
        <position position="94"/>
    </location>
    <ligand>
        <name>NAD(+)</name>
        <dbReference type="ChEBI" id="CHEBI:57540"/>
    </ligand>
</feature>
<dbReference type="InterPro" id="IPR003869">
    <property type="entry name" value="Polysac_CapD-like"/>
</dbReference>
<feature type="binding site" evidence="5">
    <location>
        <position position="203"/>
    </location>
    <ligand>
        <name>NAD(+)</name>
        <dbReference type="ChEBI" id="CHEBI:57540"/>
    </ligand>
</feature>
<dbReference type="GO" id="GO:0000166">
    <property type="term" value="F:nucleotide binding"/>
    <property type="evidence" value="ECO:0007669"/>
    <property type="project" value="UniProtKB-KW"/>
</dbReference>
<reference evidence="5" key="3">
    <citation type="submission" date="2010-12" db="PDB data bank">
        <title>UDP-N-acetylglucosamine 4,6-dehydratase from Vibrio fischeri.</title>
        <authorList>
            <person name="Osipiuk J."/>
            <person name="Marshall N."/>
            <person name="Tesar C."/>
            <person name="Pearson L."/>
            <person name="Buck K."/>
            <person name="Joachimiak A."/>
        </authorList>
    </citation>
    <scope>X-RAY CRYSTALLOGRAPHY (2.10 ANGSTROMS) IN COMPLEX WITH NAD(+)</scope>
</reference>
<reference evidence="3 4" key="2">
    <citation type="journal article" date="2008" name="BMC Genomics">
        <title>Comparative genomics-based investigation of resequencing targets in Vibrio fischeri: focus on point miscalls and artefactual expansions.</title>
        <authorList>
            <person name="Mandel M.J."/>
            <person name="Stabb E.V."/>
            <person name="Ruby E.G."/>
        </authorList>
    </citation>
    <scope>NUCLEOTIDE SEQUENCE [LARGE SCALE GENOMIC DNA]</scope>
    <source>
        <strain evidence="4">ATCC 700601 / ES114</strain>
    </source>
</reference>
<dbReference type="EnsemblBacteria" id="AAW84635">
    <property type="protein sequence ID" value="AAW84635"/>
    <property type="gene ID" value="VF_0140"/>
</dbReference>
<keyword evidence="5" id="KW-0547">Nucleotide-binding</keyword>
<accession>Q5E8L1</accession>
<comment type="similarity">
    <text evidence="1">Belongs to the polysaccharide synthase family.</text>
</comment>
<organism evidence="3 4">
    <name type="scientific">Aliivibrio fischeri (strain ATCC 700601 / ES114)</name>
    <name type="common">Vibrio fischeri</name>
    <dbReference type="NCBI Taxonomy" id="312309"/>
    <lineage>
        <taxon>Bacteria</taxon>
        <taxon>Pseudomonadati</taxon>
        <taxon>Pseudomonadota</taxon>
        <taxon>Gammaproteobacteria</taxon>
        <taxon>Vibrionales</taxon>
        <taxon>Vibrionaceae</taxon>
        <taxon>Aliivibrio</taxon>
    </lineage>
</organism>
<name>Q5E8L1_ALIF1</name>
<gene>
    <name evidence="3" type="ordered locus">VF_0140</name>
</gene>
<dbReference type="InterPro" id="IPR036291">
    <property type="entry name" value="NAD(P)-bd_dom_sf"/>
</dbReference>
<evidence type="ECO:0000256" key="1">
    <source>
        <dbReference type="ARBA" id="ARBA00007430"/>
    </source>
</evidence>
<dbReference type="Proteomes" id="UP000000537">
    <property type="component" value="Chromosome I"/>
</dbReference>
<dbReference type="SMR" id="Q5E8L1"/>
<feature type="binding site" evidence="5">
    <location>
        <position position="44"/>
    </location>
    <ligand>
        <name>NAD(+)</name>
        <dbReference type="ChEBI" id="CHEBI:57540"/>
    </ligand>
</feature>
<evidence type="ECO:0000313" key="3">
    <source>
        <dbReference type="EMBL" id="AAW84635.1"/>
    </source>
</evidence>
<keyword evidence="3" id="KW-0456">Lyase</keyword>
<dbReference type="OrthoDB" id="9803111at2"/>
<feature type="binding site" evidence="5">
    <location>
        <position position="176"/>
    </location>
    <ligand>
        <name>NAD(+)</name>
        <dbReference type="ChEBI" id="CHEBI:57540"/>
    </ligand>
</feature>
<dbReference type="EC" id="4.2.1.-" evidence="3"/>
<dbReference type="HOGENOM" id="CLU_684523_0_0_6"/>
<feature type="binding site" evidence="5">
    <location>
        <position position="200"/>
    </location>
    <ligand>
        <name>NAD(+)</name>
        <dbReference type="ChEBI" id="CHEBI:57540"/>
    </ligand>
</feature>
<dbReference type="CDD" id="cd05237">
    <property type="entry name" value="UDP_invert_4-6DH_SDR_e"/>
    <property type="match status" value="1"/>
</dbReference>